<dbReference type="InterPro" id="IPR027417">
    <property type="entry name" value="P-loop_NTPase"/>
</dbReference>
<keyword evidence="4 6" id="KW-0067">ATP-binding</keyword>
<dbReference type="EMBL" id="PEIK01000001">
    <property type="protein sequence ID" value="PIH06070.1"/>
    <property type="molecule type" value="Genomic_DNA"/>
</dbReference>
<keyword evidence="7" id="KW-1185">Reference proteome</keyword>
<evidence type="ECO:0000259" key="5">
    <source>
        <dbReference type="PROSITE" id="PS50893"/>
    </source>
</evidence>
<evidence type="ECO:0000256" key="4">
    <source>
        <dbReference type="ARBA" id="ARBA00022840"/>
    </source>
</evidence>
<dbReference type="GO" id="GO:0016887">
    <property type="term" value="F:ATP hydrolysis activity"/>
    <property type="evidence" value="ECO:0007669"/>
    <property type="project" value="InterPro"/>
</dbReference>
<dbReference type="PROSITE" id="PS50893">
    <property type="entry name" value="ABC_TRANSPORTER_2"/>
    <property type="match status" value="1"/>
</dbReference>
<dbReference type="Proteomes" id="UP000231322">
    <property type="component" value="Unassembled WGS sequence"/>
</dbReference>
<sequence>MIEMRNLYKSFIQGNNEQKVLKNINLKVEKNDFITIMGPSGGGKSTLLYTLALLSEPNSGDILFNNKIVNFKSDKEVEKLRRKNIGLIFQNNNLISCLTALENIIIAIDSKETYREKKKKAEYFLRKVGLYEKRNVISTALSGGEAQRVAVVRALINNPKIIFCDEPTGALDSANGKKVISLLLNLRKEIGCALVIVTHDKEIGRLGEKRFLLKDGVINEVA</sequence>
<dbReference type="PANTHER" id="PTHR42798">
    <property type="entry name" value="LIPOPROTEIN-RELEASING SYSTEM ATP-BINDING PROTEIN LOLD"/>
    <property type="match status" value="1"/>
</dbReference>
<feature type="domain" description="ABC transporter" evidence="5">
    <location>
        <begin position="2"/>
        <end position="221"/>
    </location>
</feature>
<gene>
    <name evidence="6" type="ORF">CS538_01745</name>
</gene>
<dbReference type="GO" id="GO:0005524">
    <property type="term" value="F:ATP binding"/>
    <property type="evidence" value="ECO:0007669"/>
    <property type="project" value="UniProtKB-KW"/>
</dbReference>
<dbReference type="AlphaFoldDB" id="A0A2G7HLT2"/>
<protein>
    <submittedName>
        <fullName evidence="6">Macrolide ABC transporter ATP-binding protein</fullName>
    </submittedName>
</protein>
<dbReference type="PROSITE" id="PS00211">
    <property type="entry name" value="ABC_TRANSPORTER_1"/>
    <property type="match status" value="1"/>
</dbReference>
<evidence type="ECO:0000313" key="6">
    <source>
        <dbReference type="EMBL" id="PIH06070.1"/>
    </source>
</evidence>
<organism evidence="6 7">
    <name type="scientific">Clostridium combesii</name>
    <dbReference type="NCBI Taxonomy" id="39481"/>
    <lineage>
        <taxon>Bacteria</taxon>
        <taxon>Bacillati</taxon>
        <taxon>Bacillota</taxon>
        <taxon>Clostridia</taxon>
        <taxon>Eubacteriales</taxon>
        <taxon>Clostridiaceae</taxon>
        <taxon>Clostridium</taxon>
    </lineage>
</organism>
<evidence type="ECO:0000256" key="1">
    <source>
        <dbReference type="ARBA" id="ARBA00005417"/>
    </source>
</evidence>
<keyword evidence="2" id="KW-0813">Transport</keyword>
<dbReference type="InterPro" id="IPR017871">
    <property type="entry name" value="ABC_transporter-like_CS"/>
</dbReference>
<comment type="similarity">
    <text evidence="1">Belongs to the ABC transporter superfamily.</text>
</comment>
<evidence type="ECO:0000256" key="3">
    <source>
        <dbReference type="ARBA" id="ARBA00022741"/>
    </source>
</evidence>
<accession>A0A2G7HLT2</accession>
<dbReference type="SMART" id="SM00382">
    <property type="entry name" value="AAA"/>
    <property type="match status" value="1"/>
</dbReference>
<dbReference type="PANTHER" id="PTHR42798:SF2">
    <property type="entry name" value="ABC TRANSPORTER ATP-BINDING PROTEIN MG467-RELATED"/>
    <property type="match status" value="1"/>
</dbReference>
<dbReference type="SUPFAM" id="SSF52540">
    <property type="entry name" value="P-loop containing nucleoside triphosphate hydrolases"/>
    <property type="match status" value="1"/>
</dbReference>
<dbReference type="CDD" id="cd03255">
    <property type="entry name" value="ABC_MJ0796_LolCDE_FtsE"/>
    <property type="match status" value="1"/>
</dbReference>
<dbReference type="InterPro" id="IPR003593">
    <property type="entry name" value="AAA+_ATPase"/>
</dbReference>
<dbReference type="Gene3D" id="3.40.50.300">
    <property type="entry name" value="P-loop containing nucleotide triphosphate hydrolases"/>
    <property type="match status" value="1"/>
</dbReference>
<evidence type="ECO:0000256" key="2">
    <source>
        <dbReference type="ARBA" id="ARBA00022448"/>
    </source>
</evidence>
<dbReference type="InterPro" id="IPR003439">
    <property type="entry name" value="ABC_transporter-like_ATP-bd"/>
</dbReference>
<keyword evidence="3" id="KW-0547">Nucleotide-binding</keyword>
<reference evidence="6 7" key="1">
    <citation type="submission" date="2017-10" db="EMBL/GenBank/DDBJ databases">
        <title>Reclassification of Eubacterium combesii and discrepancies in the nomenclature of botulinum neurotoxin producing clostridia. Request for an Opinion.</title>
        <authorList>
            <person name="Dobritsa A.P."/>
            <person name="Kutumbaka K.K."/>
            <person name="Samadpour M."/>
        </authorList>
    </citation>
    <scope>NUCLEOTIDE SEQUENCE [LARGE SCALE GENOMIC DNA]</scope>
    <source>
        <strain evidence="6 7">DSM 20696</strain>
    </source>
</reference>
<proteinExistence type="inferred from homology"/>
<name>A0A2G7HLT2_9CLOT</name>
<dbReference type="Pfam" id="PF00005">
    <property type="entry name" value="ABC_tran"/>
    <property type="match status" value="1"/>
</dbReference>
<comment type="caution">
    <text evidence="6">The sequence shown here is derived from an EMBL/GenBank/DDBJ whole genome shotgun (WGS) entry which is preliminary data.</text>
</comment>
<evidence type="ECO:0000313" key="7">
    <source>
        <dbReference type="Proteomes" id="UP000231322"/>
    </source>
</evidence>
<dbReference type="InterPro" id="IPR017911">
    <property type="entry name" value="MacB-like_ATP-bd"/>
</dbReference>